<dbReference type="AlphaFoldDB" id="A0A9W6QUS0"/>
<evidence type="ECO:0000313" key="3">
    <source>
        <dbReference type="Proteomes" id="UP001165042"/>
    </source>
</evidence>
<name>A0A9W6QUS0_9PSEU</name>
<protein>
    <recommendedName>
        <fullName evidence="1">PPM-type phosphatase domain-containing protein</fullName>
    </recommendedName>
</protein>
<feature type="domain" description="PPM-type phosphatase" evidence="1">
    <location>
        <begin position="52"/>
        <end position="242"/>
    </location>
</feature>
<proteinExistence type="predicted"/>
<dbReference type="InterPro" id="IPR036457">
    <property type="entry name" value="PPM-type-like_dom_sf"/>
</dbReference>
<evidence type="ECO:0000313" key="2">
    <source>
        <dbReference type="EMBL" id="GLW94959.1"/>
    </source>
</evidence>
<dbReference type="Proteomes" id="UP001165042">
    <property type="component" value="Unassembled WGS sequence"/>
</dbReference>
<comment type="caution">
    <text evidence="2">The sequence shown here is derived from an EMBL/GenBank/DDBJ whole genome shotgun (WGS) entry which is preliminary data.</text>
</comment>
<sequence length="287" mass="30023">MSEAHLGTPLVLGTPVAEFEPRPPRRVGGYRPDTAVDGWSGGTFAVRAASVRGYQHRHDGTPRQDDFAVSWHEGTGAVVAAVADGVSSVELAHLGATLACRSATDQLLRVLDAGEEPDWPEVMRCAGWALVEFAAAQAGDDDPSARAERLLSTTLLVALVRPRADGSAHAEVCRVGDSTGWVFDAGTWTRLTQESPGIAEVATVALPHLPRDLRAESVDLPAGSVLLLGTDGVGAALGDGAGLVGATFAEALGTPPPSLEFARLLDFSRETFDDDRTLLGVWSGVGR</sequence>
<dbReference type="SUPFAM" id="SSF81606">
    <property type="entry name" value="PP2C-like"/>
    <property type="match status" value="1"/>
</dbReference>
<dbReference type="InterPro" id="IPR001932">
    <property type="entry name" value="PPM-type_phosphatase-like_dom"/>
</dbReference>
<gene>
    <name evidence="2" type="ORF">Aglo03_57750</name>
</gene>
<evidence type="ECO:0000259" key="1">
    <source>
        <dbReference type="Pfam" id="PF13672"/>
    </source>
</evidence>
<reference evidence="2" key="1">
    <citation type="submission" date="2023-02" db="EMBL/GenBank/DDBJ databases">
        <title>Actinokineospora globicatena NBRC 15670.</title>
        <authorList>
            <person name="Ichikawa N."/>
            <person name="Sato H."/>
            <person name="Tonouchi N."/>
        </authorList>
    </citation>
    <scope>NUCLEOTIDE SEQUENCE</scope>
    <source>
        <strain evidence="2">NBRC 15670</strain>
    </source>
</reference>
<keyword evidence="3" id="KW-1185">Reference proteome</keyword>
<dbReference type="Pfam" id="PF13672">
    <property type="entry name" value="PP2C_2"/>
    <property type="match status" value="1"/>
</dbReference>
<dbReference type="RefSeq" id="WP_285612871.1">
    <property type="nucleotide sequence ID" value="NZ_BSSD01000011.1"/>
</dbReference>
<dbReference type="EMBL" id="BSSD01000011">
    <property type="protein sequence ID" value="GLW94959.1"/>
    <property type="molecule type" value="Genomic_DNA"/>
</dbReference>
<accession>A0A9W6QUS0</accession>
<organism evidence="2 3">
    <name type="scientific">Actinokineospora globicatena</name>
    <dbReference type="NCBI Taxonomy" id="103729"/>
    <lineage>
        <taxon>Bacteria</taxon>
        <taxon>Bacillati</taxon>
        <taxon>Actinomycetota</taxon>
        <taxon>Actinomycetes</taxon>
        <taxon>Pseudonocardiales</taxon>
        <taxon>Pseudonocardiaceae</taxon>
        <taxon>Actinokineospora</taxon>
    </lineage>
</organism>
<dbReference type="Gene3D" id="3.60.40.10">
    <property type="entry name" value="PPM-type phosphatase domain"/>
    <property type="match status" value="1"/>
</dbReference>